<organism evidence="1">
    <name type="scientific">Tanacetum cinerariifolium</name>
    <name type="common">Dalmatian daisy</name>
    <name type="synonym">Chrysanthemum cinerariifolium</name>
    <dbReference type="NCBI Taxonomy" id="118510"/>
    <lineage>
        <taxon>Eukaryota</taxon>
        <taxon>Viridiplantae</taxon>
        <taxon>Streptophyta</taxon>
        <taxon>Embryophyta</taxon>
        <taxon>Tracheophyta</taxon>
        <taxon>Spermatophyta</taxon>
        <taxon>Magnoliopsida</taxon>
        <taxon>eudicotyledons</taxon>
        <taxon>Gunneridae</taxon>
        <taxon>Pentapetalae</taxon>
        <taxon>asterids</taxon>
        <taxon>campanulids</taxon>
        <taxon>Asterales</taxon>
        <taxon>Asteraceae</taxon>
        <taxon>Asteroideae</taxon>
        <taxon>Anthemideae</taxon>
        <taxon>Anthemidinae</taxon>
        <taxon>Tanacetum</taxon>
    </lineage>
</organism>
<dbReference type="AlphaFoldDB" id="A0A699KWE3"/>
<feature type="non-terminal residue" evidence="1">
    <location>
        <position position="1"/>
    </location>
</feature>
<proteinExistence type="predicted"/>
<name>A0A699KWE3_TANCI</name>
<protein>
    <submittedName>
        <fullName evidence="1">Uncharacterized protein</fullName>
    </submittedName>
</protein>
<sequence length="39" mass="4546">DTLQVFLVEPYQSSFCFARNMRIPAIVLHHRCKLGAWPT</sequence>
<accession>A0A699KWE3</accession>
<comment type="caution">
    <text evidence="1">The sequence shown here is derived from an EMBL/GenBank/DDBJ whole genome shotgun (WGS) entry which is preliminary data.</text>
</comment>
<dbReference type="EMBL" id="BKCJ010551251">
    <property type="protein sequence ID" value="GFB09675.1"/>
    <property type="molecule type" value="Genomic_DNA"/>
</dbReference>
<evidence type="ECO:0000313" key="1">
    <source>
        <dbReference type="EMBL" id="GFB09675.1"/>
    </source>
</evidence>
<reference evidence="1" key="1">
    <citation type="journal article" date="2019" name="Sci. Rep.">
        <title>Draft genome of Tanacetum cinerariifolium, the natural source of mosquito coil.</title>
        <authorList>
            <person name="Yamashiro T."/>
            <person name="Shiraishi A."/>
            <person name="Satake H."/>
            <person name="Nakayama K."/>
        </authorList>
    </citation>
    <scope>NUCLEOTIDE SEQUENCE</scope>
</reference>
<gene>
    <name evidence="1" type="ORF">Tci_681646</name>
</gene>